<dbReference type="STRING" id="1247726.MIM_c19890"/>
<keyword evidence="2" id="KW-0732">Signal</keyword>
<protein>
    <submittedName>
        <fullName evidence="3">Putative Bug-like extracytoplasmic solute binding receptor, TTT family</fullName>
    </submittedName>
</protein>
<dbReference type="EMBL" id="CP003915">
    <property type="protein sequence ID" value="AHG64069.1"/>
    <property type="molecule type" value="Genomic_DNA"/>
</dbReference>
<dbReference type="AlphaFoldDB" id="W0PB21"/>
<dbReference type="InterPro" id="IPR005064">
    <property type="entry name" value="BUG"/>
</dbReference>
<name>W0PB21_ADVMD</name>
<sequence length="326" mass="35216">MNTPIRICALTLLSISISFSCSAQTVNDYPSKALQIVVPFPPGGSIDMAARLVGQNLSEAFNQPVVVSNRPGASGNIGMEYVARSHPDGYTLVFAPFSVATASQLFLKLHFDPIKDLKPIIRVADQPNVLVVNPDKVKANNVKDFVAYLKANPDKISFGTSGIGNPQDFSARTFMVATGTQMLNVAYKGGAPALSDLMGGHIDVMFETSPTAVPYVQSGKLKALGVTSDKRLPTLPDVPTLDEAGISGYKAIYWMGLLAPAKTPDSIIEKLNKEIQHILAKKEVRKQLEDISLYPAGGSPEDFKKLIEDESVIYAKLIKELNIPQQ</sequence>
<proteinExistence type="inferred from homology"/>
<evidence type="ECO:0000313" key="4">
    <source>
        <dbReference type="Proteomes" id="UP000019095"/>
    </source>
</evidence>
<comment type="similarity">
    <text evidence="1">Belongs to the UPF0065 (bug) family.</text>
</comment>
<dbReference type="OrthoDB" id="8678477at2"/>
<organism evidence="3 4">
    <name type="scientific">Advenella mimigardefordensis (strain DSM 17166 / LMG 22922 / DPN7)</name>
    <dbReference type="NCBI Taxonomy" id="1247726"/>
    <lineage>
        <taxon>Bacteria</taxon>
        <taxon>Pseudomonadati</taxon>
        <taxon>Pseudomonadota</taxon>
        <taxon>Betaproteobacteria</taxon>
        <taxon>Burkholderiales</taxon>
        <taxon>Alcaligenaceae</taxon>
    </lineage>
</organism>
<gene>
    <name evidence="3" type="ORF">MIM_c19890</name>
</gene>
<dbReference type="Gene3D" id="3.40.190.10">
    <property type="entry name" value="Periplasmic binding protein-like II"/>
    <property type="match status" value="1"/>
</dbReference>
<feature type="signal peptide" evidence="2">
    <location>
        <begin position="1"/>
        <end position="23"/>
    </location>
</feature>
<dbReference type="PANTHER" id="PTHR42928">
    <property type="entry name" value="TRICARBOXYLATE-BINDING PROTEIN"/>
    <property type="match status" value="1"/>
</dbReference>
<dbReference type="PROSITE" id="PS51257">
    <property type="entry name" value="PROKAR_LIPOPROTEIN"/>
    <property type="match status" value="1"/>
</dbReference>
<dbReference type="SUPFAM" id="SSF53850">
    <property type="entry name" value="Periplasmic binding protein-like II"/>
    <property type="match status" value="1"/>
</dbReference>
<dbReference type="InterPro" id="IPR042100">
    <property type="entry name" value="Bug_dom1"/>
</dbReference>
<dbReference type="Gene3D" id="3.40.190.150">
    <property type="entry name" value="Bordetella uptake gene, domain 1"/>
    <property type="match status" value="1"/>
</dbReference>
<keyword evidence="4" id="KW-1185">Reference proteome</keyword>
<evidence type="ECO:0000313" key="3">
    <source>
        <dbReference type="EMBL" id="AHG64069.1"/>
    </source>
</evidence>
<evidence type="ECO:0000256" key="2">
    <source>
        <dbReference type="SAM" id="SignalP"/>
    </source>
</evidence>
<dbReference type="Proteomes" id="UP000019095">
    <property type="component" value="Chromosome"/>
</dbReference>
<dbReference type="CDD" id="cd07012">
    <property type="entry name" value="PBP2_Bug_TTT"/>
    <property type="match status" value="1"/>
</dbReference>
<dbReference type="PIRSF" id="PIRSF017082">
    <property type="entry name" value="YflP"/>
    <property type="match status" value="1"/>
</dbReference>
<dbReference type="Pfam" id="PF03401">
    <property type="entry name" value="TctC"/>
    <property type="match status" value="1"/>
</dbReference>
<accession>W0PB21</accession>
<dbReference type="KEGG" id="amim:MIM_c19890"/>
<dbReference type="PANTHER" id="PTHR42928:SF5">
    <property type="entry name" value="BLR1237 PROTEIN"/>
    <property type="match status" value="1"/>
</dbReference>
<keyword evidence="3" id="KW-0675">Receptor</keyword>
<evidence type="ECO:0000256" key="1">
    <source>
        <dbReference type="ARBA" id="ARBA00006987"/>
    </source>
</evidence>
<dbReference type="HOGENOM" id="CLU_045683_0_0_4"/>
<dbReference type="PATRIC" id="fig|1247726.3.peg.2189"/>
<dbReference type="eggNOG" id="COG3181">
    <property type="taxonomic scope" value="Bacteria"/>
</dbReference>
<dbReference type="RefSeq" id="WP_025372705.1">
    <property type="nucleotide sequence ID" value="NZ_CP003915.1"/>
</dbReference>
<reference evidence="3 4" key="1">
    <citation type="journal article" date="2014" name="Microbiology">
        <title>Unravelling the complete genome sequence of Advenella mimigardefordensis strain DPN7T and novel insights in the catabolism of the xenobiotic polythioester precursor 3,3'-dithiodipropionate.</title>
        <authorList>
            <person name="Wubbeler J.H."/>
            <person name="Hiessl S."/>
            <person name="Schuldes J."/>
            <person name="Thurmer A."/>
            <person name="Daniel R."/>
            <person name="Steinbuchel A."/>
        </authorList>
    </citation>
    <scope>NUCLEOTIDE SEQUENCE [LARGE SCALE GENOMIC DNA]</scope>
    <source>
        <strain evidence="4">DSM 17166 / LMG 22922 / DPN7</strain>
    </source>
</reference>
<feature type="chain" id="PRO_5004792877" evidence="2">
    <location>
        <begin position="24"/>
        <end position="326"/>
    </location>
</feature>